<dbReference type="InterPro" id="IPR000515">
    <property type="entry name" value="MetI-like"/>
</dbReference>
<feature type="transmembrane region" description="Helical" evidence="10">
    <location>
        <begin position="77"/>
        <end position="97"/>
    </location>
</feature>
<dbReference type="AlphaFoldDB" id="A0A2S4JX01"/>
<keyword evidence="13" id="KW-1185">Reference proteome</keyword>
<comment type="caution">
    <text evidence="12">The sequence shown here is derived from an EMBL/GenBank/DDBJ whole genome shotgun (WGS) entry which is preliminary data.</text>
</comment>
<proteinExistence type="inferred from homology"/>
<dbReference type="PROSITE" id="PS50928">
    <property type="entry name" value="ABC_TM1"/>
    <property type="match status" value="1"/>
</dbReference>
<dbReference type="SUPFAM" id="SSF161098">
    <property type="entry name" value="MetI-like"/>
    <property type="match status" value="1"/>
</dbReference>
<keyword evidence="6 10" id="KW-0812">Transmembrane</keyword>
<dbReference type="InterPro" id="IPR043429">
    <property type="entry name" value="ArtM/GltK/GlnP/TcyL/YhdX-like"/>
</dbReference>
<accession>A0A2S4JX01</accession>
<evidence type="ECO:0000256" key="6">
    <source>
        <dbReference type="ARBA" id="ARBA00022692"/>
    </source>
</evidence>
<dbReference type="PANTHER" id="PTHR30614">
    <property type="entry name" value="MEMBRANE COMPONENT OF AMINO ACID ABC TRANSPORTER"/>
    <property type="match status" value="1"/>
</dbReference>
<sequence>MIGPYAARTPRRISALDLLLLSLLAVAVVRIGLPLINGGGGYRWDWSVIGRYSLRRDTAGRLVPGVLLQGLFTTLRLSIWSALLAVVIGLAMGIVATRRRLLAQMVTRTYVEFARNTPPLVLVFLFYFFLGEQINAILGIEQWASRLTPAGARAVSILAAPPRQLPAFVSAVVTLGIFEGAYLTEIIRAGIQSVPRGQNEAAQALGLTGIDRYRYVVLPQAWRVVLPAAVGQFISVIKDSSIVAVISIPELTFQGLEVMAGTYRTFEIWITIAVMYFLLSSLCSWAARHTELRLNRTDSA</sequence>
<keyword evidence="7" id="KW-0029">Amino-acid transport</keyword>
<comment type="subcellular location">
    <subcellularLocation>
        <location evidence="2">Cell inner membrane</location>
        <topology evidence="2">Multi-pass membrane protein</topology>
    </subcellularLocation>
    <subcellularLocation>
        <location evidence="10">Cell membrane</location>
        <topology evidence="10">Multi-pass membrane protein</topology>
    </subcellularLocation>
</comment>
<feature type="transmembrane region" description="Helical" evidence="10">
    <location>
        <begin position="18"/>
        <end position="36"/>
    </location>
</feature>
<dbReference type="GO" id="GO:0043190">
    <property type="term" value="C:ATP-binding cassette (ABC) transporter complex"/>
    <property type="evidence" value="ECO:0007669"/>
    <property type="project" value="InterPro"/>
</dbReference>
<evidence type="ECO:0000313" key="13">
    <source>
        <dbReference type="Proteomes" id="UP000237350"/>
    </source>
</evidence>
<evidence type="ECO:0000256" key="2">
    <source>
        <dbReference type="ARBA" id="ARBA00004429"/>
    </source>
</evidence>
<evidence type="ECO:0000256" key="5">
    <source>
        <dbReference type="ARBA" id="ARBA00022475"/>
    </source>
</evidence>
<comment type="similarity">
    <text evidence="3">Belongs to the binding-protein-dependent transport system permease family. HisMQ subfamily.</text>
</comment>
<dbReference type="Pfam" id="PF00528">
    <property type="entry name" value="BPD_transp_1"/>
    <property type="match status" value="1"/>
</dbReference>
<name>A0A2S4JX01_9SPIO</name>
<evidence type="ECO:0000256" key="9">
    <source>
        <dbReference type="ARBA" id="ARBA00023136"/>
    </source>
</evidence>
<dbReference type="GO" id="GO:0006865">
    <property type="term" value="P:amino acid transport"/>
    <property type="evidence" value="ECO:0007669"/>
    <property type="project" value="UniProtKB-KW"/>
</dbReference>
<dbReference type="PANTHER" id="PTHR30614:SF20">
    <property type="entry name" value="GLUTAMINE TRANSPORT SYSTEM PERMEASE PROTEIN GLNP"/>
    <property type="match status" value="1"/>
</dbReference>
<dbReference type="NCBIfam" id="TIGR01726">
    <property type="entry name" value="HEQRo_perm_3TM"/>
    <property type="match status" value="1"/>
</dbReference>
<dbReference type="InterPro" id="IPR010065">
    <property type="entry name" value="AA_ABC_transptr_permease_3TM"/>
</dbReference>
<keyword evidence="9 10" id="KW-0472">Membrane</keyword>
<dbReference type="InterPro" id="IPR035906">
    <property type="entry name" value="MetI-like_sf"/>
</dbReference>
<feature type="domain" description="ABC transmembrane type-1" evidence="11">
    <location>
        <begin position="71"/>
        <end position="287"/>
    </location>
</feature>
<keyword evidence="8 10" id="KW-1133">Transmembrane helix</keyword>
<reference evidence="13" key="1">
    <citation type="submission" date="2015-12" db="EMBL/GenBank/DDBJ databases">
        <authorList>
            <person name="Lodha T.D."/>
            <person name="Chintalapati S."/>
            <person name="Chintalapati V.R."/>
            <person name="Sravanthi T."/>
        </authorList>
    </citation>
    <scope>NUCLEOTIDE SEQUENCE [LARGE SCALE GENOMIC DNA]</scope>
    <source>
        <strain evidence="13">JC133</strain>
    </source>
</reference>
<evidence type="ECO:0000313" key="12">
    <source>
        <dbReference type="EMBL" id="POR04057.1"/>
    </source>
</evidence>
<dbReference type="Gene3D" id="1.10.3720.10">
    <property type="entry name" value="MetI-like"/>
    <property type="match status" value="1"/>
</dbReference>
<evidence type="ECO:0000256" key="8">
    <source>
        <dbReference type="ARBA" id="ARBA00022989"/>
    </source>
</evidence>
<organism evidence="12 13">
    <name type="scientific">Alkalispirochaeta sphaeroplastigenens</name>
    <dbReference type="NCBI Taxonomy" id="1187066"/>
    <lineage>
        <taxon>Bacteria</taxon>
        <taxon>Pseudomonadati</taxon>
        <taxon>Spirochaetota</taxon>
        <taxon>Spirochaetia</taxon>
        <taxon>Spirochaetales</taxon>
        <taxon>Spirochaetaceae</taxon>
        <taxon>Alkalispirochaeta</taxon>
    </lineage>
</organism>
<feature type="transmembrane region" description="Helical" evidence="10">
    <location>
        <begin position="268"/>
        <end position="287"/>
    </location>
</feature>
<evidence type="ECO:0000256" key="4">
    <source>
        <dbReference type="ARBA" id="ARBA00022448"/>
    </source>
</evidence>
<dbReference type="Proteomes" id="UP000237350">
    <property type="component" value="Unassembled WGS sequence"/>
</dbReference>
<evidence type="ECO:0000256" key="7">
    <source>
        <dbReference type="ARBA" id="ARBA00022970"/>
    </source>
</evidence>
<dbReference type="CDD" id="cd06261">
    <property type="entry name" value="TM_PBP2"/>
    <property type="match status" value="1"/>
</dbReference>
<comment type="function">
    <text evidence="1">Part of the binding-protein-dependent transport system for glutamine; probably responsible for the translocation of the substrate across the membrane.</text>
</comment>
<keyword evidence="5" id="KW-1003">Cell membrane</keyword>
<protein>
    <submittedName>
        <fullName evidence="12">Amino acid ABC transporter permease</fullName>
    </submittedName>
</protein>
<evidence type="ECO:0000256" key="10">
    <source>
        <dbReference type="RuleBase" id="RU363032"/>
    </source>
</evidence>
<dbReference type="RefSeq" id="WP_103679673.1">
    <property type="nucleotide sequence ID" value="NZ_LPWH01000050.1"/>
</dbReference>
<dbReference type="EMBL" id="LPWH01000050">
    <property type="protein sequence ID" value="POR04057.1"/>
    <property type="molecule type" value="Genomic_DNA"/>
</dbReference>
<keyword evidence="4 10" id="KW-0813">Transport</keyword>
<evidence type="ECO:0000259" key="11">
    <source>
        <dbReference type="PROSITE" id="PS50928"/>
    </source>
</evidence>
<dbReference type="GO" id="GO:0022857">
    <property type="term" value="F:transmembrane transporter activity"/>
    <property type="evidence" value="ECO:0007669"/>
    <property type="project" value="InterPro"/>
</dbReference>
<evidence type="ECO:0000256" key="3">
    <source>
        <dbReference type="ARBA" id="ARBA00010072"/>
    </source>
</evidence>
<evidence type="ECO:0000256" key="1">
    <source>
        <dbReference type="ARBA" id="ARBA00003159"/>
    </source>
</evidence>
<dbReference type="OrthoDB" id="9774451at2"/>
<feature type="transmembrane region" description="Helical" evidence="10">
    <location>
        <begin position="118"/>
        <end position="140"/>
    </location>
</feature>
<gene>
    <name evidence="12" type="ORF">AU468_04385</name>
</gene>